<protein>
    <submittedName>
        <fullName evidence="3">Acetylcholinesterase</fullName>
    </submittedName>
</protein>
<gene>
    <name evidence="3" type="primary">Ache</name>
    <name evidence="3" type="ORF">EYF80_066513</name>
</gene>
<reference evidence="3 4" key="1">
    <citation type="submission" date="2019-03" db="EMBL/GenBank/DDBJ databases">
        <title>First draft genome of Liparis tanakae, snailfish: a comprehensive survey of snailfish specific genes.</title>
        <authorList>
            <person name="Kim W."/>
            <person name="Song I."/>
            <person name="Jeong J.-H."/>
            <person name="Kim D."/>
            <person name="Kim S."/>
            <person name="Ryu S."/>
            <person name="Song J.Y."/>
            <person name="Lee S.K."/>
        </authorList>
    </citation>
    <scope>NUCLEOTIDE SEQUENCE [LARGE SCALE GENOMIC DNA]</scope>
    <source>
        <tissue evidence="3">Muscle</tissue>
    </source>
</reference>
<dbReference type="SUPFAM" id="SSF53474">
    <property type="entry name" value="alpha/beta-Hydrolases"/>
    <property type="match status" value="1"/>
</dbReference>
<organism evidence="3 4">
    <name type="scientific">Liparis tanakae</name>
    <name type="common">Tanaka's snailfish</name>
    <dbReference type="NCBI Taxonomy" id="230148"/>
    <lineage>
        <taxon>Eukaryota</taxon>
        <taxon>Metazoa</taxon>
        <taxon>Chordata</taxon>
        <taxon>Craniata</taxon>
        <taxon>Vertebrata</taxon>
        <taxon>Euteleostomi</taxon>
        <taxon>Actinopterygii</taxon>
        <taxon>Neopterygii</taxon>
        <taxon>Teleostei</taxon>
        <taxon>Neoteleostei</taxon>
        <taxon>Acanthomorphata</taxon>
        <taxon>Eupercaria</taxon>
        <taxon>Perciformes</taxon>
        <taxon>Cottioidei</taxon>
        <taxon>Cottales</taxon>
        <taxon>Liparidae</taxon>
        <taxon>Liparis</taxon>
    </lineage>
</organism>
<dbReference type="InterPro" id="IPR029058">
    <property type="entry name" value="AB_hydrolase_fold"/>
</dbReference>
<dbReference type="Gene3D" id="3.40.50.1820">
    <property type="entry name" value="alpha/beta hydrolase"/>
    <property type="match status" value="1"/>
</dbReference>
<dbReference type="InterPro" id="IPR002018">
    <property type="entry name" value="CarbesteraseB"/>
</dbReference>
<name>A0A4Z2E3M2_9TELE</name>
<dbReference type="Proteomes" id="UP000314294">
    <property type="component" value="Unassembled WGS sequence"/>
</dbReference>
<dbReference type="Pfam" id="PF00135">
    <property type="entry name" value="COesterase"/>
    <property type="match status" value="1"/>
</dbReference>
<feature type="domain" description="Carboxylesterase type B" evidence="2">
    <location>
        <begin position="97"/>
        <end position="240"/>
    </location>
</feature>
<comment type="caution">
    <text evidence="3">The sequence shown here is derived from an EMBL/GenBank/DDBJ whole genome shotgun (WGS) entry which is preliminary data.</text>
</comment>
<keyword evidence="4" id="KW-1185">Reference proteome</keyword>
<sequence length="246" mass="26705">MQIEVQLVGGATRRERYSWWEELHVRWHLVGGALGGAKARGGGEEVLKPVEETPSGSVVEQSVPPRASRGRQSSTCLLLQRRRGGHVTSALTPDLGIITDYVFLCPARRSARAAAAGGGAVWMYVFDHVASDCRVWSGLTFCCRHACHGAELPFLFGSAAVADFSVSAAERRLSDRTLCLWGAFAHAGDPSSRAQQTPFCRQRRPPAWPRYAAAAGWKVMNLTLGAHAQGGAGGHDCDFWDQLDIY</sequence>
<dbReference type="AlphaFoldDB" id="A0A4Z2E3M2"/>
<proteinExistence type="predicted"/>
<evidence type="ECO:0000259" key="2">
    <source>
        <dbReference type="Pfam" id="PF00135"/>
    </source>
</evidence>
<dbReference type="OrthoDB" id="3200163at2759"/>
<dbReference type="PANTHER" id="PTHR45570">
    <property type="entry name" value="CARBOXYLIC ESTER HYDROLASE"/>
    <property type="match status" value="1"/>
</dbReference>
<dbReference type="EMBL" id="SRLO01018748">
    <property type="protein sequence ID" value="TNN23368.1"/>
    <property type="molecule type" value="Genomic_DNA"/>
</dbReference>
<evidence type="ECO:0000313" key="3">
    <source>
        <dbReference type="EMBL" id="TNN23368.1"/>
    </source>
</evidence>
<evidence type="ECO:0000256" key="1">
    <source>
        <dbReference type="SAM" id="MobiDB-lite"/>
    </source>
</evidence>
<evidence type="ECO:0000313" key="4">
    <source>
        <dbReference type="Proteomes" id="UP000314294"/>
    </source>
</evidence>
<feature type="region of interest" description="Disordered" evidence="1">
    <location>
        <begin position="48"/>
        <end position="72"/>
    </location>
</feature>
<dbReference type="PANTHER" id="PTHR45570:SF1">
    <property type="entry name" value="CARBOXYLIC ESTER HYDROLASE"/>
    <property type="match status" value="1"/>
</dbReference>
<accession>A0A4Z2E3M2</accession>